<dbReference type="InterPro" id="IPR000182">
    <property type="entry name" value="GNAT_dom"/>
</dbReference>
<evidence type="ECO:0000313" key="2">
    <source>
        <dbReference type="EMBL" id="MFD1676893.1"/>
    </source>
</evidence>
<dbReference type="EMBL" id="JBHUCX010000083">
    <property type="protein sequence ID" value="MFD1676893.1"/>
    <property type="molecule type" value="Genomic_DNA"/>
</dbReference>
<accession>A0ABW4JMR2</accession>
<keyword evidence="2" id="KW-0012">Acyltransferase</keyword>
<dbReference type="InterPro" id="IPR016181">
    <property type="entry name" value="Acyl_CoA_acyltransferase"/>
</dbReference>
<evidence type="ECO:0000313" key="3">
    <source>
        <dbReference type="Proteomes" id="UP001597079"/>
    </source>
</evidence>
<dbReference type="PANTHER" id="PTHR43792">
    <property type="entry name" value="GNAT FAMILY, PUTATIVE (AFU_ORTHOLOGUE AFUA_3G00765)-RELATED-RELATED"/>
    <property type="match status" value="1"/>
</dbReference>
<keyword evidence="2" id="KW-0808">Transferase</keyword>
<dbReference type="SUPFAM" id="SSF55729">
    <property type="entry name" value="Acyl-CoA N-acyltransferases (Nat)"/>
    <property type="match status" value="1"/>
</dbReference>
<sequence length="171" mass="19606">MLETPRLLFRPYTWDDFQFYVDLWQDPDVVRHIGDGQVRSKTSLKTNYPYWLAKSALGRGVLLMVHKATQRPIGHAGLVPQEVAGSMELEVGYWLAKRYWGHGFATEAASLFRDIGFTAFKRDRLISIIQPANGASIHVAEKIGMQFEQCTQFHQQLVHIYSMIQNHDAVD</sequence>
<organism evidence="2 3">
    <name type="scientific">Alicyclobacillus fodiniaquatilis</name>
    <dbReference type="NCBI Taxonomy" id="1661150"/>
    <lineage>
        <taxon>Bacteria</taxon>
        <taxon>Bacillati</taxon>
        <taxon>Bacillota</taxon>
        <taxon>Bacilli</taxon>
        <taxon>Bacillales</taxon>
        <taxon>Alicyclobacillaceae</taxon>
        <taxon>Alicyclobacillus</taxon>
    </lineage>
</organism>
<evidence type="ECO:0000259" key="1">
    <source>
        <dbReference type="PROSITE" id="PS51186"/>
    </source>
</evidence>
<dbReference type="EC" id="2.3.-.-" evidence="2"/>
<dbReference type="Pfam" id="PF13302">
    <property type="entry name" value="Acetyltransf_3"/>
    <property type="match status" value="1"/>
</dbReference>
<gene>
    <name evidence="2" type="ORF">ACFSB2_19655</name>
</gene>
<dbReference type="Proteomes" id="UP001597079">
    <property type="component" value="Unassembled WGS sequence"/>
</dbReference>
<dbReference type="GO" id="GO:0016746">
    <property type="term" value="F:acyltransferase activity"/>
    <property type="evidence" value="ECO:0007669"/>
    <property type="project" value="UniProtKB-KW"/>
</dbReference>
<dbReference type="Gene3D" id="3.40.630.30">
    <property type="match status" value="1"/>
</dbReference>
<reference evidence="3" key="1">
    <citation type="journal article" date="2019" name="Int. J. Syst. Evol. Microbiol.">
        <title>The Global Catalogue of Microorganisms (GCM) 10K type strain sequencing project: providing services to taxonomists for standard genome sequencing and annotation.</title>
        <authorList>
            <consortium name="The Broad Institute Genomics Platform"/>
            <consortium name="The Broad Institute Genome Sequencing Center for Infectious Disease"/>
            <person name="Wu L."/>
            <person name="Ma J."/>
        </authorList>
    </citation>
    <scope>NUCLEOTIDE SEQUENCE [LARGE SCALE GENOMIC DNA]</scope>
    <source>
        <strain evidence="3">CGMCC 1.12286</strain>
    </source>
</reference>
<name>A0ABW4JMR2_9BACL</name>
<dbReference type="PROSITE" id="PS51186">
    <property type="entry name" value="GNAT"/>
    <property type="match status" value="1"/>
</dbReference>
<keyword evidence="3" id="KW-1185">Reference proteome</keyword>
<feature type="domain" description="N-acetyltransferase" evidence="1">
    <location>
        <begin position="7"/>
        <end position="168"/>
    </location>
</feature>
<dbReference type="PANTHER" id="PTHR43792:SF1">
    <property type="entry name" value="N-ACETYLTRANSFERASE DOMAIN-CONTAINING PROTEIN"/>
    <property type="match status" value="1"/>
</dbReference>
<dbReference type="InterPro" id="IPR051531">
    <property type="entry name" value="N-acetyltransferase"/>
</dbReference>
<dbReference type="RefSeq" id="WP_377944801.1">
    <property type="nucleotide sequence ID" value="NZ_JBHUCX010000083.1"/>
</dbReference>
<proteinExistence type="predicted"/>
<comment type="caution">
    <text evidence="2">The sequence shown here is derived from an EMBL/GenBank/DDBJ whole genome shotgun (WGS) entry which is preliminary data.</text>
</comment>
<protein>
    <submittedName>
        <fullName evidence="2">GNAT family N-acetyltransferase</fullName>
        <ecNumber evidence="2">2.3.-.-</ecNumber>
    </submittedName>
</protein>